<dbReference type="PANTHER" id="PTHR23359">
    <property type="entry name" value="NUCLEOTIDE KINASE"/>
    <property type="match status" value="1"/>
</dbReference>
<dbReference type="InterPro" id="IPR033690">
    <property type="entry name" value="Adenylat_kinase_CS"/>
</dbReference>
<evidence type="ECO:0000256" key="2">
    <source>
        <dbReference type="ARBA" id="ARBA00022741"/>
    </source>
</evidence>
<dbReference type="InterPro" id="IPR032710">
    <property type="entry name" value="NTF2-like_dom_sf"/>
</dbReference>
<dbReference type="GO" id="GO:0019205">
    <property type="term" value="F:nucleobase-containing compound kinase activity"/>
    <property type="evidence" value="ECO:0007669"/>
    <property type="project" value="InterPro"/>
</dbReference>
<proteinExistence type="inferred from homology"/>
<evidence type="ECO:0000313" key="5">
    <source>
        <dbReference type="EMBL" id="CAD9623626.1"/>
    </source>
</evidence>
<accession>A0A7S2M538</accession>
<dbReference type="EMBL" id="HBGZ01027143">
    <property type="protein sequence ID" value="CAD9623626.1"/>
    <property type="molecule type" value="Transcribed_RNA"/>
</dbReference>
<evidence type="ECO:0000256" key="3">
    <source>
        <dbReference type="ARBA" id="ARBA00022777"/>
    </source>
</evidence>
<dbReference type="InterPro" id="IPR000850">
    <property type="entry name" value="Adenylat/UMP-CMP_kin"/>
</dbReference>
<dbReference type="CDD" id="cd01428">
    <property type="entry name" value="ADK"/>
    <property type="match status" value="1"/>
</dbReference>
<protein>
    <recommendedName>
        <fullName evidence="6">UMP/CMP kinase</fullName>
    </recommendedName>
</protein>
<evidence type="ECO:0008006" key="6">
    <source>
        <dbReference type="Google" id="ProtNLM"/>
    </source>
</evidence>
<dbReference type="GO" id="GO:0005524">
    <property type="term" value="F:ATP binding"/>
    <property type="evidence" value="ECO:0007669"/>
    <property type="project" value="InterPro"/>
</dbReference>
<dbReference type="Gene3D" id="3.40.50.300">
    <property type="entry name" value="P-loop containing nucleotide triphosphate hydrolases"/>
    <property type="match status" value="1"/>
</dbReference>
<dbReference type="HAMAP" id="MF_00235">
    <property type="entry name" value="Adenylate_kinase_Adk"/>
    <property type="match status" value="1"/>
</dbReference>
<keyword evidence="1 4" id="KW-0808">Transferase</keyword>
<dbReference type="SUPFAM" id="SSF52540">
    <property type="entry name" value="P-loop containing nucleoside triphosphate hydrolases"/>
    <property type="match status" value="1"/>
</dbReference>
<organism evidence="5">
    <name type="scientific">Skeletonema marinoi</name>
    <dbReference type="NCBI Taxonomy" id="267567"/>
    <lineage>
        <taxon>Eukaryota</taxon>
        <taxon>Sar</taxon>
        <taxon>Stramenopiles</taxon>
        <taxon>Ochrophyta</taxon>
        <taxon>Bacillariophyta</taxon>
        <taxon>Coscinodiscophyceae</taxon>
        <taxon>Thalassiosirophycidae</taxon>
        <taxon>Thalassiosirales</taxon>
        <taxon>Skeletonemataceae</taxon>
        <taxon>Skeletonema</taxon>
        <taxon>Skeletonema marinoi-dohrnii complex</taxon>
    </lineage>
</organism>
<reference evidence="5" key="1">
    <citation type="submission" date="2021-01" db="EMBL/GenBank/DDBJ databases">
        <authorList>
            <person name="Corre E."/>
            <person name="Pelletier E."/>
            <person name="Niang G."/>
            <person name="Scheremetjew M."/>
            <person name="Finn R."/>
            <person name="Kale V."/>
            <person name="Holt S."/>
            <person name="Cochrane G."/>
            <person name="Meng A."/>
            <person name="Brown T."/>
            <person name="Cohen L."/>
        </authorList>
    </citation>
    <scope>NUCLEOTIDE SEQUENCE</scope>
    <source>
        <strain evidence="5">SM1012Den-03</strain>
    </source>
</reference>
<dbReference type="PRINTS" id="PR00094">
    <property type="entry name" value="ADENYLTKNASE"/>
</dbReference>
<evidence type="ECO:0000256" key="1">
    <source>
        <dbReference type="ARBA" id="ARBA00022679"/>
    </source>
</evidence>
<dbReference type="Gene3D" id="3.10.450.50">
    <property type="match status" value="1"/>
</dbReference>
<dbReference type="AlphaFoldDB" id="A0A7S2M538"/>
<sequence>MKPSRGAVSMAIIASTLTLGLARGFNIAKHLSRSSAGNTLTFRGAATSCSTPFRRSLHSTCFIPTDGESSSSKSSSSSSSALFSAAPAATASGATDNTSVNDDQSNEIEQAARKALTITGSLPPPCDFGGISYLDTSSLTENHSHRVLFILGGPGAGKGTQSERIVNTYKCVHLSVGDLLRSGAEKKDYPHADMVKECLVKGQIVPVELSLGLLRIAMDEKAQEAGSEFGSRIFLVDGFPRNYDNVEGWMEHMPSYTSVLGSLVYNCPIEVLEARIMTRAETSGRSDDNLDSARRRFQTFQTQTEPVVRALEMTEELQVEGNSSGESQLHIVNIDGTGTVEEVWDETEAAMNAYVKNDILTANMNLLKAIEGGNLKDFAALCDEQLLVESGSKTKKSIADIFEWYEGPISDGASSSISNAKVSIQDGIKALVSYDRTTKVGKIIRETREWEHGPTGWMCVSVRREDL</sequence>
<dbReference type="SUPFAM" id="SSF54427">
    <property type="entry name" value="NTF2-like"/>
    <property type="match status" value="1"/>
</dbReference>
<dbReference type="InterPro" id="IPR027417">
    <property type="entry name" value="P-loop_NTPase"/>
</dbReference>
<gene>
    <name evidence="5" type="ORF">SMAR0320_LOCUS19322</name>
</gene>
<comment type="similarity">
    <text evidence="4">Belongs to the adenylate kinase family.</text>
</comment>
<keyword evidence="2" id="KW-0547">Nucleotide-binding</keyword>
<evidence type="ECO:0000256" key="4">
    <source>
        <dbReference type="RuleBase" id="RU003330"/>
    </source>
</evidence>
<keyword evidence="3 4" id="KW-0418">Kinase</keyword>
<name>A0A7S2M538_9STRA</name>
<dbReference type="Pfam" id="PF00406">
    <property type="entry name" value="ADK"/>
    <property type="match status" value="1"/>
</dbReference>
<dbReference type="GO" id="GO:0006139">
    <property type="term" value="P:nucleobase-containing compound metabolic process"/>
    <property type="evidence" value="ECO:0007669"/>
    <property type="project" value="InterPro"/>
</dbReference>
<dbReference type="PROSITE" id="PS00113">
    <property type="entry name" value="ADENYLATE_KINASE"/>
    <property type="match status" value="1"/>
</dbReference>